<name>A0ACC0IJT8_9ERIC</name>
<reference evidence="1 2" key="1">
    <citation type="journal article" date="2022" name="Plant J.">
        <title>Chromosome-level genome of Camellia lanceoleosa provides a valuable resource for understanding genome evolution and self-incompatibility.</title>
        <authorList>
            <person name="Gong W."/>
            <person name="Xiao S."/>
            <person name="Wang L."/>
            <person name="Liao Z."/>
            <person name="Chang Y."/>
            <person name="Mo W."/>
            <person name="Hu G."/>
            <person name="Li W."/>
            <person name="Zhao G."/>
            <person name="Zhu H."/>
            <person name="Hu X."/>
            <person name="Ji K."/>
            <person name="Xiang X."/>
            <person name="Song Q."/>
            <person name="Yuan D."/>
            <person name="Jin S."/>
            <person name="Zhang L."/>
        </authorList>
    </citation>
    <scope>NUCLEOTIDE SEQUENCE [LARGE SCALE GENOMIC DNA]</scope>
    <source>
        <strain evidence="1">SQ_2022a</strain>
    </source>
</reference>
<evidence type="ECO:0000313" key="2">
    <source>
        <dbReference type="Proteomes" id="UP001060215"/>
    </source>
</evidence>
<sequence length="704" mass="76276">MNQGVLQSSPVQQMVAGGPNWWNMNSMRPPSQQSSPFLPPVPNLFPHFTPPPISSSWHDNQDLPESWSQLLLGGLVGEEEKSGLSLTHIQAKKLENWEDQLLQQAPNAPSVEIKQENSPCSYVYGHGHANVDYQTTAKPTWSQMMIASYPKSCVTTHLSNTNMLDFSNKKSDGRHPPPDRSSECNSTATGGMVLKKARVHQPCSTQSTFKVRKEKLGDRITSLHQLVSPFGKTDTASVLLEAIGYIRFLQSQIEALSLPYLGSGSAGNMRHQQQSVQGERNCLFPEDPGQLLNDNCMKRKGASEQDCEEPKDLRSRGLCLVPISCTLQVGSDNGADYWAPAAAPPAFGGGFRISSVGLNSNDTAKEAYSNINGGLPLPAKPNLVQKDADKAVDVALTSNVDADKAAEGGSLSHVSSLEETRDCSGFSNETGVGVVESSLPVISQRQEQCNHEIQNGVEAPFVGFLKSLSQPFKDRLGIQLEIALGHTLPIRPFNPGLKPPSIRPICASSWVGSQTKLSASSSPIIFSSITQRLKRGKRKASRREGLKHCLLAGKFSGFARRLGQKGATSNKGLAKSFRFGSAALLVLIHSPVLQQSSDRGFFQKAQSILQMGQRLGLEFKGQESEQETIQHVLIHSIWCGEFGLGYYNAGEFSGWFLPLLMTYCSVVPSSSSGSGSWSQVLIHLGAGSGSWPYFLVHSGSCALV</sequence>
<organism evidence="1 2">
    <name type="scientific">Camellia lanceoleosa</name>
    <dbReference type="NCBI Taxonomy" id="1840588"/>
    <lineage>
        <taxon>Eukaryota</taxon>
        <taxon>Viridiplantae</taxon>
        <taxon>Streptophyta</taxon>
        <taxon>Embryophyta</taxon>
        <taxon>Tracheophyta</taxon>
        <taxon>Spermatophyta</taxon>
        <taxon>Magnoliopsida</taxon>
        <taxon>eudicotyledons</taxon>
        <taxon>Gunneridae</taxon>
        <taxon>Pentapetalae</taxon>
        <taxon>asterids</taxon>
        <taxon>Ericales</taxon>
        <taxon>Theaceae</taxon>
        <taxon>Camellia</taxon>
    </lineage>
</organism>
<proteinExistence type="predicted"/>
<evidence type="ECO:0000313" key="1">
    <source>
        <dbReference type="EMBL" id="KAI8024096.1"/>
    </source>
</evidence>
<dbReference type="Proteomes" id="UP001060215">
    <property type="component" value="Chromosome 6"/>
</dbReference>
<keyword evidence="2" id="KW-1185">Reference proteome</keyword>
<gene>
    <name evidence="1" type="ORF">LOK49_LG03G01337</name>
</gene>
<protein>
    <submittedName>
        <fullName evidence="1">Transcription factor bHLH68</fullName>
    </submittedName>
</protein>
<accession>A0ACC0IJT8</accession>
<dbReference type="EMBL" id="CM045763">
    <property type="protein sequence ID" value="KAI8024096.1"/>
    <property type="molecule type" value="Genomic_DNA"/>
</dbReference>
<comment type="caution">
    <text evidence="1">The sequence shown here is derived from an EMBL/GenBank/DDBJ whole genome shotgun (WGS) entry which is preliminary data.</text>
</comment>